<name>A0ABV2GX41_9HYPH</name>
<comment type="caution">
    <text evidence="2">The sequence shown here is derived from an EMBL/GenBank/DDBJ whole genome shotgun (WGS) entry which is preliminary data.</text>
</comment>
<dbReference type="Pfam" id="PF07183">
    <property type="entry name" value="DUF1403"/>
    <property type="match status" value="1"/>
</dbReference>
<dbReference type="RefSeq" id="WP_263805033.1">
    <property type="nucleotide sequence ID" value="NZ_JBEPMC010000013.1"/>
</dbReference>
<dbReference type="InterPro" id="IPR009843">
    <property type="entry name" value="DUF1403"/>
</dbReference>
<evidence type="ECO:0000256" key="1">
    <source>
        <dbReference type="SAM" id="MobiDB-lite"/>
    </source>
</evidence>
<feature type="region of interest" description="Disordered" evidence="1">
    <location>
        <begin position="1"/>
        <end position="25"/>
    </location>
</feature>
<reference evidence="2 3" key="1">
    <citation type="submission" date="2024-06" db="EMBL/GenBank/DDBJ databases">
        <title>Genomic Encyclopedia of Type Strains, Phase IV (KMG-IV): sequencing the most valuable type-strain genomes for metagenomic binning, comparative biology and taxonomic classification.</title>
        <authorList>
            <person name="Goeker M."/>
        </authorList>
    </citation>
    <scope>NUCLEOTIDE SEQUENCE [LARGE SCALE GENOMIC DNA]</scope>
    <source>
        <strain evidence="2 3">DSM 100022</strain>
    </source>
</reference>
<dbReference type="EMBL" id="JBEPMC010000013">
    <property type="protein sequence ID" value="MET3582707.1"/>
    <property type="molecule type" value="Genomic_DNA"/>
</dbReference>
<evidence type="ECO:0008006" key="4">
    <source>
        <dbReference type="Google" id="ProtNLM"/>
    </source>
</evidence>
<accession>A0ABV2GX41</accession>
<protein>
    <recommendedName>
        <fullName evidence="4">DUF1403 family protein</fullName>
    </recommendedName>
</protein>
<gene>
    <name evidence="2" type="ORF">ABID19_005769</name>
</gene>
<evidence type="ECO:0000313" key="2">
    <source>
        <dbReference type="EMBL" id="MET3582707.1"/>
    </source>
</evidence>
<keyword evidence="3" id="KW-1185">Reference proteome</keyword>
<proteinExistence type="predicted"/>
<organism evidence="2 3">
    <name type="scientific">Mesorhizobium robiniae</name>
    <dbReference type="NCBI Taxonomy" id="559315"/>
    <lineage>
        <taxon>Bacteria</taxon>
        <taxon>Pseudomonadati</taxon>
        <taxon>Pseudomonadota</taxon>
        <taxon>Alphaproteobacteria</taxon>
        <taxon>Hyphomicrobiales</taxon>
        <taxon>Phyllobacteriaceae</taxon>
        <taxon>Mesorhizobium</taxon>
    </lineage>
</organism>
<sequence length="336" mass="35482">MSTMILRPKSPLRRHVTQSGAAPAAPTVTVPSWLRKAVEAAQTVEDATLATGAAIATLDAVVRRDEKWAGAWRQRLALAAAAATARHTGRVEDEAALRDSFLLTRPGDDVGPGGLLLLGWRRLAARPAEELLTKKSLAAVLEEFGFFARDGAAVSDLADALRRLATTEGAVGMLTGAYAAVEGHGLPRAMGPWLADALLAQRLGWSHAVPVLTSEPKGGESSSRARLPAGTPSAAASYPAKFLLAAQAHAALLAIDLSAELERRADRLLAVAPKLRAKGADTVVDRLLNDDALVASRGDKSTGMSDRGLRRLFDRLVELGAVRELSGRATFRIYGL</sequence>
<dbReference type="Proteomes" id="UP001549204">
    <property type="component" value="Unassembled WGS sequence"/>
</dbReference>
<evidence type="ECO:0000313" key="3">
    <source>
        <dbReference type="Proteomes" id="UP001549204"/>
    </source>
</evidence>